<dbReference type="Gene3D" id="3.40.309.10">
    <property type="entry name" value="Aldehyde Dehydrogenase, Chain A, domain 2"/>
    <property type="match status" value="1"/>
</dbReference>
<organism evidence="10 11">
    <name type="scientific">Priestia megaterium</name>
    <name type="common">Bacillus megaterium</name>
    <dbReference type="NCBI Taxonomy" id="1404"/>
    <lineage>
        <taxon>Bacteria</taxon>
        <taxon>Bacillati</taxon>
        <taxon>Bacillota</taxon>
        <taxon>Bacilli</taxon>
        <taxon>Bacillales</taxon>
        <taxon>Bacillaceae</taxon>
        <taxon>Priestia</taxon>
    </lineage>
</organism>
<dbReference type="GO" id="GO:0008911">
    <property type="term" value="F:lactaldehyde dehydrogenase (NAD+) activity"/>
    <property type="evidence" value="ECO:0007669"/>
    <property type="project" value="TreeGrafter"/>
</dbReference>
<reference evidence="10 11" key="1">
    <citation type="submission" date="2019-10" db="EMBL/GenBank/DDBJ databases">
        <title>Complete genome sequences for adaption low water activity.</title>
        <authorList>
            <person name="Zhao L."/>
            <person name="Zhong J."/>
        </authorList>
    </citation>
    <scope>NUCLEOTIDE SEQUENCE [LARGE SCALE GENOMIC DNA]</scope>
    <source>
        <strain evidence="10 11">FDU301</strain>
    </source>
</reference>
<proteinExistence type="inferred from homology"/>
<dbReference type="GeneID" id="48014163"/>
<dbReference type="PANTHER" id="PTHR42991:SF1">
    <property type="entry name" value="ALDEHYDE DEHYDROGENASE"/>
    <property type="match status" value="1"/>
</dbReference>
<dbReference type="PANTHER" id="PTHR42991">
    <property type="entry name" value="ALDEHYDE DEHYDROGENASE"/>
    <property type="match status" value="1"/>
</dbReference>
<evidence type="ECO:0000256" key="1">
    <source>
        <dbReference type="ARBA" id="ARBA00009986"/>
    </source>
</evidence>
<dbReference type="RefSeq" id="WP_028414822.1">
    <property type="nucleotide sequence ID" value="NZ_CANLZB010000002.1"/>
</dbReference>
<sequence>MTSLTQVKQYGLYVNGEWETTAEKMEVLNKYTQQPAAEISVATKDDVNKAVASAKEALKNTFSPYERYEVLMKAAELLLSRQEEFAEILATEVGKSIRESRGEVERAATTLQISAEEAKRIHGEGVPVESAQGSENRMAFTVKVPVGVVAAITPFNVPINLVCHKLGPAIAAGNSVVLKPAEVTPICALKLAELMEEAGLPKGRLQVLTGDGAEIGEWLLENQDVNMFTFTGSPRVGELIRSKAGLRKVSLELGNNSATVVHKDADLEKAASLISQKSFNNAGQVCISVQRIYVHTNIYTAFVNKLKEKTEKLVVGNPMDEQTDIGPMIRLKEAERVEEWVKEAVEEGAKIELGGKRDGAFYLPTILTNVNDEMKVCRQEVFGPVVAIAQYDEIDEVISKVNDSDYGLQAGLFTNDLQFAMKAAREIEVGGLIVNDASAYRVDHMPYGGVKKSGNGKEGPKYAIEEMTEERIIVLNL</sequence>
<dbReference type="InterPro" id="IPR051020">
    <property type="entry name" value="ALDH-related_metabolic_enz"/>
</dbReference>
<dbReference type="FunFam" id="3.40.309.10:FF:000009">
    <property type="entry name" value="Aldehyde dehydrogenase A"/>
    <property type="match status" value="1"/>
</dbReference>
<dbReference type="Gene3D" id="3.40.605.10">
    <property type="entry name" value="Aldehyde Dehydrogenase, Chain A, domain 1"/>
    <property type="match status" value="1"/>
</dbReference>
<dbReference type="EMBL" id="CP045272">
    <property type="protein sequence ID" value="QJX76281.1"/>
    <property type="molecule type" value="Genomic_DNA"/>
</dbReference>
<evidence type="ECO:0000256" key="7">
    <source>
        <dbReference type="ARBA" id="ARBA00066984"/>
    </source>
</evidence>
<dbReference type="CDD" id="cd07149">
    <property type="entry name" value="ALDH_y4uC"/>
    <property type="match status" value="1"/>
</dbReference>
<keyword evidence="2" id="KW-0560">Oxidoreductase</keyword>
<dbReference type="Proteomes" id="UP000501076">
    <property type="component" value="Chromosome"/>
</dbReference>
<dbReference type="Pfam" id="PF00171">
    <property type="entry name" value="Aldedh"/>
    <property type="match status" value="1"/>
</dbReference>
<keyword evidence="3" id="KW-0520">NAD</keyword>
<protein>
    <recommendedName>
        <fullName evidence="8">3-sulfolactaldehyde dehydrogenase</fullName>
        <ecNumber evidence="7">1.2.1.97</ecNumber>
    </recommendedName>
</protein>
<evidence type="ECO:0000256" key="2">
    <source>
        <dbReference type="ARBA" id="ARBA00023002"/>
    </source>
</evidence>
<dbReference type="InterPro" id="IPR015590">
    <property type="entry name" value="Aldehyde_DH_dom"/>
</dbReference>
<name>A0A6M6DNC4_PRIMG</name>
<comment type="function">
    <text evidence="6">Part of the sulfo-TAL (or sulfo-SFT) pathway, a D-sulfoquinovose degradation pathway that produces sulfolactate (SL). Catalyzes the oxidation of 3-sulfolactaldehyde (SLA) to sulfolactate (SL).</text>
</comment>
<evidence type="ECO:0000256" key="4">
    <source>
        <dbReference type="ARBA" id="ARBA00023277"/>
    </source>
</evidence>
<evidence type="ECO:0000313" key="11">
    <source>
        <dbReference type="Proteomes" id="UP000501076"/>
    </source>
</evidence>
<evidence type="ECO:0000256" key="5">
    <source>
        <dbReference type="ARBA" id="ARBA00050326"/>
    </source>
</evidence>
<evidence type="ECO:0000256" key="8">
    <source>
        <dbReference type="ARBA" id="ARBA00067277"/>
    </source>
</evidence>
<dbReference type="EC" id="1.2.1.97" evidence="7"/>
<evidence type="ECO:0000313" key="10">
    <source>
        <dbReference type="EMBL" id="QJX76281.1"/>
    </source>
</evidence>
<evidence type="ECO:0000256" key="6">
    <source>
        <dbReference type="ARBA" id="ARBA00054572"/>
    </source>
</evidence>
<dbReference type="SUPFAM" id="SSF53720">
    <property type="entry name" value="ALDH-like"/>
    <property type="match status" value="1"/>
</dbReference>
<evidence type="ECO:0000256" key="3">
    <source>
        <dbReference type="ARBA" id="ARBA00023027"/>
    </source>
</evidence>
<comment type="catalytic activity">
    <reaction evidence="5">
        <text>(2S)-3-sulfolactaldehyde + NAD(+) + H2O = (2S)-3-sulfolactate + NADH + 2 H(+)</text>
        <dbReference type="Rhea" id="RHEA:47932"/>
        <dbReference type="ChEBI" id="CHEBI:15377"/>
        <dbReference type="ChEBI" id="CHEBI:15378"/>
        <dbReference type="ChEBI" id="CHEBI:57540"/>
        <dbReference type="ChEBI" id="CHEBI:57945"/>
        <dbReference type="ChEBI" id="CHEBI:61289"/>
        <dbReference type="ChEBI" id="CHEBI:90109"/>
        <dbReference type="EC" id="1.2.1.97"/>
    </reaction>
    <physiologicalReaction direction="left-to-right" evidence="5">
        <dbReference type="Rhea" id="RHEA:47933"/>
    </physiologicalReaction>
</comment>
<dbReference type="AlphaFoldDB" id="A0A6M6DNC4"/>
<keyword evidence="4" id="KW-0119">Carbohydrate metabolism</keyword>
<accession>A0A6M6DNC4</accession>
<dbReference type="InterPro" id="IPR016161">
    <property type="entry name" value="Ald_DH/histidinol_DH"/>
</dbReference>
<comment type="similarity">
    <text evidence="1">Belongs to the aldehyde dehydrogenase family.</text>
</comment>
<dbReference type="InterPro" id="IPR016163">
    <property type="entry name" value="Ald_DH_C"/>
</dbReference>
<dbReference type="FunFam" id="3.40.605.10:FF:000007">
    <property type="entry name" value="NAD/NADP-dependent betaine aldehyde dehydrogenase"/>
    <property type="match status" value="1"/>
</dbReference>
<dbReference type="InterPro" id="IPR016162">
    <property type="entry name" value="Ald_DH_N"/>
</dbReference>
<feature type="domain" description="Aldehyde dehydrogenase" evidence="9">
    <location>
        <begin position="21"/>
        <end position="471"/>
    </location>
</feature>
<evidence type="ECO:0000259" key="9">
    <source>
        <dbReference type="Pfam" id="PF00171"/>
    </source>
</evidence>
<gene>
    <name evidence="10" type="ORF">FDZ14_08710</name>
</gene>